<protein>
    <recommendedName>
        <fullName evidence="2">histidine kinase</fullName>
        <ecNumber evidence="2">2.7.13.3</ecNumber>
    </recommendedName>
</protein>
<sequence length="82" mass="8449">MVANLSDKGIGLPVSQLEHRFEAYVQLAIPGWPVARGLGIGLSVVQNLVDTHGGRVTAASGEVGKCRTTLTPSSDSCSGWAG</sequence>
<dbReference type="InterPro" id="IPR004358">
    <property type="entry name" value="Sig_transdc_His_kin-like_C"/>
</dbReference>
<evidence type="ECO:0000313" key="4">
    <source>
        <dbReference type="EMBL" id="CAB3777818.1"/>
    </source>
</evidence>
<dbReference type="AlphaFoldDB" id="A0A6J5FDD5"/>
<dbReference type="PRINTS" id="PR00344">
    <property type="entry name" value="BCTRLSENSOR"/>
</dbReference>
<reference evidence="4 5" key="1">
    <citation type="submission" date="2020-04" db="EMBL/GenBank/DDBJ databases">
        <authorList>
            <person name="De Canck E."/>
        </authorList>
    </citation>
    <scope>NUCLEOTIDE SEQUENCE [LARGE SCALE GENOMIC DNA]</scope>
    <source>
        <strain evidence="4 5">LMG 27177</strain>
    </source>
</reference>
<dbReference type="Gene3D" id="3.30.565.10">
    <property type="entry name" value="Histidine kinase-like ATPase, C-terminal domain"/>
    <property type="match status" value="1"/>
</dbReference>
<dbReference type="EMBL" id="CADIKI010000001">
    <property type="protein sequence ID" value="CAB3777818.1"/>
    <property type="molecule type" value="Genomic_DNA"/>
</dbReference>
<gene>
    <name evidence="4" type="ORF">LMG27177_00458</name>
</gene>
<feature type="domain" description="Histidine kinase/HSP90-like ATPase" evidence="3">
    <location>
        <begin position="6"/>
        <end position="72"/>
    </location>
</feature>
<proteinExistence type="predicted"/>
<dbReference type="RefSeq" id="WP_175157881.1">
    <property type="nucleotide sequence ID" value="NZ_CADIKI010000001.1"/>
</dbReference>
<name>A0A6J5FDD5_9BURK</name>
<dbReference type="InterPro" id="IPR036890">
    <property type="entry name" value="HATPase_C_sf"/>
</dbReference>
<comment type="catalytic activity">
    <reaction evidence="1">
        <text>ATP + protein L-histidine = ADP + protein N-phospho-L-histidine.</text>
        <dbReference type="EC" id="2.7.13.3"/>
    </reaction>
</comment>
<evidence type="ECO:0000256" key="1">
    <source>
        <dbReference type="ARBA" id="ARBA00000085"/>
    </source>
</evidence>
<dbReference type="Pfam" id="PF02518">
    <property type="entry name" value="HATPase_c"/>
    <property type="match status" value="1"/>
</dbReference>
<accession>A0A6J5FDD5</accession>
<evidence type="ECO:0000313" key="5">
    <source>
        <dbReference type="Proteomes" id="UP000494252"/>
    </source>
</evidence>
<dbReference type="SUPFAM" id="SSF55874">
    <property type="entry name" value="ATPase domain of HSP90 chaperone/DNA topoisomerase II/histidine kinase"/>
    <property type="match status" value="1"/>
</dbReference>
<evidence type="ECO:0000259" key="3">
    <source>
        <dbReference type="Pfam" id="PF02518"/>
    </source>
</evidence>
<organism evidence="4 5">
    <name type="scientific">Paraburkholderia fynbosensis</name>
    <dbReference type="NCBI Taxonomy" id="1200993"/>
    <lineage>
        <taxon>Bacteria</taxon>
        <taxon>Pseudomonadati</taxon>
        <taxon>Pseudomonadota</taxon>
        <taxon>Betaproteobacteria</taxon>
        <taxon>Burkholderiales</taxon>
        <taxon>Burkholderiaceae</taxon>
        <taxon>Paraburkholderia</taxon>
    </lineage>
</organism>
<keyword evidence="5" id="KW-1185">Reference proteome</keyword>
<dbReference type="InterPro" id="IPR003594">
    <property type="entry name" value="HATPase_dom"/>
</dbReference>
<evidence type="ECO:0000256" key="2">
    <source>
        <dbReference type="ARBA" id="ARBA00012438"/>
    </source>
</evidence>
<dbReference type="GO" id="GO:0004673">
    <property type="term" value="F:protein histidine kinase activity"/>
    <property type="evidence" value="ECO:0007669"/>
    <property type="project" value="UniProtKB-EC"/>
</dbReference>
<dbReference type="EC" id="2.7.13.3" evidence="2"/>
<dbReference type="Proteomes" id="UP000494252">
    <property type="component" value="Unassembled WGS sequence"/>
</dbReference>